<dbReference type="AlphaFoldDB" id="A0AAD9ICN4"/>
<feature type="compositionally biased region" description="Low complexity" evidence="2">
    <location>
        <begin position="480"/>
        <end position="494"/>
    </location>
</feature>
<feature type="compositionally biased region" description="Polar residues" evidence="2">
    <location>
        <begin position="568"/>
        <end position="579"/>
    </location>
</feature>
<evidence type="ECO:0000256" key="2">
    <source>
        <dbReference type="SAM" id="MobiDB-lite"/>
    </source>
</evidence>
<feature type="domain" description="Transcription factor spt8 beta-propeller" evidence="3">
    <location>
        <begin position="583"/>
        <end position="758"/>
    </location>
</feature>
<feature type="region of interest" description="Disordered" evidence="2">
    <location>
        <begin position="454"/>
        <end position="497"/>
    </location>
</feature>
<name>A0AAD9ICN4_9PEZI</name>
<gene>
    <name evidence="4" type="ORF">P8C59_008674</name>
</gene>
<feature type="compositionally biased region" description="Gly residues" evidence="2">
    <location>
        <begin position="425"/>
        <end position="435"/>
    </location>
</feature>
<dbReference type="InterPro" id="IPR001680">
    <property type="entry name" value="WD40_rpt"/>
</dbReference>
<dbReference type="PROSITE" id="PS00387">
    <property type="entry name" value="PPASE"/>
    <property type="match status" value="1"/>
</dbReference>
<evidence type="ECO:0000259" key="3">
    <source>
        <dbReference type="Pfam" id="PF23798"/>
    </source>
</evidence>
<dbReference type="InterPro" id="IPR036322">
    <property type="entry name" value="WD40_repeat_dom_sf"/>
</dbReference>
<keyword evidence="1" id="KW-0853">WD repeat</keyword>
<dbReference type="PANTHER" id="PTHR19879">
    <property type="entry name" value="TRANSCRIPTION INITIATION FACTOR TFIID"/>
    <property type="match status" value="1"/>
</dbReference>
<dbReference type="PROSITE" id="PS50082">
    <property type="entry name" value="WD_REPEATS_2"/>
    <property type="match status" value="1"/>
</dbReference>
<evidence type="ECO:0000313" key="4">
    <source>
        <dbReference type="EMBL" id="KAK2074467.1"/>
    </source>
</evidence>
<evidence type="ECO:0000313" key="5">
    <source>
        <dbReference type="Proteomes" id="UP001217918"/>
    </source>
</evidence>
<dbReference type="PANTHER" id="PTHR19879:SF9">
    <property type="entry name" value="TRANSCRIPTION INITIATION FACTOR TFIID SUBUNIT 5"/>
    <property type="match status" value="1"/>
</dbReference>
<dbReference type="EMBL" id="JAQQPM010000008">
    <property type="protein sequence ID" value="KAK2074467.1"/>
    <property type="molecule type" value="Genomic_DNA"/>
</dbReference>
<feature type="region of interest" description="Disordered" evidence="2">
    <location>
        <begin position="1"/>
        <end position="148"/>
    </location>
</feature>
<feature type="compositionally biased region" description="Acidic residues" evidence="2">
    <location>
        <begin position="13"/>
        <end position="80"/>
    </location>
</feature>
<feature type="compositionally biased region" description="Polar residues" evidence="2">
    <location>
        <begin position="515"/>
        <end position="524"/>
    </location>
</feature>
<feature type="region of interest" description="Disordered" evidence="2">
    <location>
        <begin position="515"/>
        <end position="579"/>
    </location>
</feature>
<dbReference type="Gene3D" id="2.130.10.10">
    <property type="entry name" value="YVTN repeat-like/Quinoprotein amine dehydrogenase"/>
    <property type="match status" value="2"/>
</dbReference>
<feature type="compositionally biased region" description="Low complexity" evidence="2">
    <location>
        <begin position="96"/>
        <end position="115"/>
    </location>
</feature>
<dbReference type="Proteomes" id="UP001217918">
    <property type="component" value="Unassembled WGS sequence"/>
</dbReference>
<feature type="repeat" description="WD" evidence="1">
    <location>
        <begin position="290"/>
        <end position="331"/>
    </location>
</feature>
<reference evidence="4" key="1">
    <citation type="journal article" date="2023" name="Mol. Plant Microbe Interact.">
        <title>Elucidating the Obligate Nature and Biological Capacity of an Invasive Fungal Corn Pathogen.</title>
        <authorList>
            <person name="MacCready J.S."/>
            <person name="Roggenkamp E.M."/>
            <person name="Gdanetz K."/>
            <person name="Chilvers M.I."/>
        </authorList>
    </citation>
    <scope>NUCLEOTIDE SEQUENCE</scope>
    <source>
        <strain evidence="4">PM02</strain>
    </source>
</reference>
<dbReference type="SMART" id="SM00320">
    <property type="entry name" value="WD40"/>
    <property type="match status" value="5"/>
</dbReference>
<dbReference type="SUPFAM" id="SSF50978">
    <property type="entry name" value="WD40 repeat-like"/>
    <property type="match status" value="1"/>
</dbReference>
<feature type="region of interest" description="Disordered" evidence="2">
    <location>
        <begin position="361"/>
        <end position="439"/>
    </location>
</feature>
<feature type="compositionally biased region" description="Basic and acidic residues" evidence="2">
    <location>
        <begin position="81"/>
        <end position="95"/>
    </location>
</feature>
<evidence type="ECO:0000256" key="1">
    <source>
        <dbReference type="PROSITE-ProRule" id="PRU00221"/>
    </source>
</evidence>
<dbReference type="InterPro" id="IPR015943">
    <property type="entry name" value="WD40/YVTN_repeat-like_dom_sf"/>
</dbReference>
<organism evidence="4 5">
    <name type="scientific">Phyllachora maydis</name>
    <dbReference type="NCBI Taxonomy" id="1825666"/>
    <lineage>
        <taxon>Eukaryota</taxon>
        <taxon>Fungi</taxon>
        <taxon>Dikarya</taxon>
        <taxon>Ascomycota</taxon>
        <taxon>Pezizomycotina</taxon>
        <taxon>Sordariomycetes</taxon>
        <taxon>Sordariomycetidae</taxon>
        <taxon>Phyllachorales</taxon>
        <taxon>Phyllachoraceae</taxon>
        <taxon>Phyllachora</taxon>
    </lineage>
</organism>
<feature type="compositionally biased region" description="Polar residues" evidence="2">
    <location>
        <begin position="361"/>
        <end position="383"/>
    </location>
</feature>
<dbReference type="PROSITE" id="PS50294">
    <property type="entry name" value="WD_REPEATS_REGION"/>
    <property type="match status" value="1"/>
</dbReference>
<comment type="caution">
    <text evidence="4">The sequence shown here is derived from an EMBL/GenBank/DDBJ whole genome shotgun (WGS) entry which is preliminary data.</text>
</comment>
<keyword evidence="5" id="KW-1185">Reference proteome</keyword>
<sequence length="761" mass="79516">MDDDEHESGSSDNEQEETMDDGDEMDVDNEADAGADEDEMDNDNEVDNEEDDEENEADPDQDVDQDEADVEADADADADADESHDKTGRDGRDETGAASVPSAGAGADGPEAEAGTTNSSSAKGKEVDSKAESPPSPSQYNPLAKVGLRPRPEAVTARNYDVIPTIAAPQSTSINAISITPDMRYFMTGGSDGYIRKYDGIGSVNGKQLLTVAQRHPFVDSVVKAGILMSYWGNEEPSAPTTRAEDKVLSPVYSLAVHSDALWLLSGLESGCISLQSVRHDEGKRIHVLKDGHTNTVSVLQLAPDEHSVLSGGWDKNMLDWSLDTGDIIRRYPVSGGQISAIEPRPECGAPIPAAASQVEVTSDTMTTNNDKPFTNAQESSSLFGPVQPPAANGLGETTSGSPEHESLFGSPAGSLFGDTDTMVGAGGDGGGGAFGNDDDVDFSGAMDMMRDDSAQQAMHDGGASAFGLGEPPDGGGLGAAASSQAAPGGPAPSTVASQGLAADQVVNGDAVSSNLDSQTTQVDPTLHGSTPVPPGPAGSVPATYADGAPAPSQDAQEQEQEHPAMVFSSQPAPAHMDSSQSSANLFLSAAMDGNLRIWDRRVANPVARISNRPGVPPWCMGACWSTDGNRIFVGRRNAVVEEFSIHKACSAWQPERALKFPGSSGSISCVRPMANGRHLMCASYDILRLYDLQDPAAGAPTSKHASTPPFTIVPGPPRAGVISAMVMDPTHRIMFTAAGHRGWEGSTTEVLIGYEINPIQ</sequence>
<dbReference type="InterPro" id="IPR057544">
    <property type="entry name" value="Beta-prop_SPT8"/>
</dbReference>
<feature type="domain" description="Transcription factor spt8 beta-propeller" evidence="3">
    <location>
        <begin position="160"/>
        <end position="354"/>
    </location>
</feature>
<accession>A0AAD9ICN4</accession>
<dbReference type="Pfam" id="PF23798">
    <property type="entry name" value="Beta-prop_SPT8"/>
    <property type="match status" value="2"/>
</dbReference>
<proteinExistence type="predicted"/>
<protein>
    <recommendedName>
        <fullName evidence="3">Transcription factor spt8 beta-propeller domain-containing protein</fullName>
    </recommendedName>
</protein>